<dbReference type="Proteomes" id="UP000231279">
    <property type="component" value="Unassembled WGS sequence"/>
</dbReference>
<dbReference type="EMBL" id="NKXS01003998">
    <property type="protein sequence ID" value="PIN07745.1"/>
    <property type="molecule type" value="Genomic_DNA"/>
</dbReference>
<comment type="caution">
    <text evidence="1">The sequence shown here is derived from an EMBL/GenBank/DDBJ whole genome shotgun (WGS) entry which is preliminary data.</text>
</comment>
<reference evidence="2" key="1">
    <citation type="journal article" date="2018" name="Gigascience">
        <title>Genome assembly of the Pink Ipe (Handroanthus impetiginosus, Bignoniaceae), a highly valued, ecologically keystone Neotropical timber forest tree.</title>
        <authorList>
            <person name="Silva-Junior O.B."/>
            <person name="Grattapaglia D."/>
            <person name="Novaes E."/>
            <person name="Collevatti R.G."/>
        </authorList>
    </citation>
    <scope>NUCLEOTIDE SEQUENCE [LARGE SCALE GENOMIC DNA]</scope>
    <source>
        <strain evidence="2">cv. UFG-1</strain>
    </source>
</reference>
<organism evidence="1 2">
    <name type="scientific">Handroanthus impetiginosus</name>
    <dbReference type="NCBI Taxonomy" id="429701"/>
    <lineage>
        <taxon>Eukaryota</taxon>
        <taxon>Viridiplantae</taxon>
        <taxon>Streptophyta</taxon>
        <taxon>Embryophyta</taxon>
        <taxon>Tracheophyta</taxon>
        <taxon>Spermatophyta</taxon>
        <taxon>Magnoliopsida</taxon>
        <taxon>eudicotyledons</taxon>
        <taxon>Gunneridae</taxon>
        <taxon>Pentapetalae</taxon>
        <taxon>asterids</taxon>
        <taxon>lamiids</taxon>
        <taxon>Lamiales</taxon>
        <taxon>Bignoniaceae</taxon>
        <taxon>Crescentiina</taxon>
        <taxon>Tabebuia alliance</taxon>
        <taxon>Handroanthus</taxon>
    </lineage>
</organism>
<gene>
    <name evidence="1" type="ORF">CDL12_19688</name>
</gene>
<protein>
    <recommendedName>
        <fullName evidence="3">GAG-pre-integrase domain-containing protein</fullName>
    </recommendedName>
</protein>
<name>A0A2G9GRA4_9LAMI</name>
<dbReference type="AlphaFoldDB" id="A0A2G9GRA4"/>
<proteinExistence type="predicted"/>
<keyword evidence="2" id="KW-1185">Reference proteome</keyword>
<sequence length="172" mass="19491">MDISQYFIGPNINMEEICLADSATTHTILRNKKYFSCLMMREANVTTISGSTNLIEGSRKANILLPGGTRFVIDDALFSSKSQRNLLSFKDIRRNGYHIETTNDENIEYLQITMILLGKKCILEKLPAFSSGLYYTNISTIETHAVVNQKFIDTNTFTIWHDQLGHPGSIMM</sequence>
<accession>A0A2G9GRA4</accession>
<dbReference type="OrthoDB" id="1692260at2759"/>
<evidence type="ECO:0000313" key="1">
    <source>
        <dbReference type="EMBL" id="PIN07745.1"/>
    </source>
</evidence>
<evidence type="ECO:0008006" key="3">
    <source>
        <dbReference type="Google" id="ProtNLM"/>
    </source>
</evidence>
<evidence type="ECO:0000313" key="2">
    <source>
        <dbReference type="Proteomes" id="UP000231279"/>
    </source>
</evidence>